<dbReference type="InterPro" id="IPR000719">
    <property type="entry name" value="Prot_kinase_dom"/>
</dbReference>
<dbReference type="HOGENOM" id="CLU_001999_2_0_1"/>
<dbReference type="EMBL" id="HG793127">
    <property type="protein sequence ID" value="CDK27031.1"/>
    <property type="molecule type" value="Genomic_DNA"/>
</dbReference>
<proteinExistence type="inferred from homology"/>
<dbReference type="PROSITE" id="PS50011">
    <property type="entry name" value="PROTEIN_KINASE_DOM"/>
    <property type="match status" value="1"/>
</dbReference>
<evidence type="ECO:0000256" key="7">
    <source>
        <dbReference type="PIRNR" id="PIRNR037579"/>
    </source>
</evidence>
<dbReference type="GO" id="GO:0004709">
    <property type="term" value="F:MAP kinase kinase kinase activity"/>
    <property type="evidence" value="ECO:0007669"/>
    <property type="project" value="UniProtKB-UniRule"/>
</dbReference>
<dbReference type="GO" id="GO:0005524">
    <property type="term" value="F:ATP binding"/>
    <property type="evidence" value="ECO:0007669"/>
    <property type="project" value="UniProtKB-UniRule"/>
</dbReference>
<feature type="region of interest" description="Disordered" evidence="9">
    <location>
        <begin position="1"/>
        <end position="164"/>
    </location>
</feature>
<dbReference type="CDD" id="cd06626">
    <property type="entry name" value="STKc_MEKK4"/>
    <property type="match status" value="1"/>
</dbReference>
<feature type="compositionally biased region" description="Polar residues" evidence="9">
    <location>
        <begin position="103"/>
        <end position="127"/>
    </location>
</feature>
<name>W6MKW0_9ASCO</name>
<dbReference type="FunFam" id="1.10.510.10:FF:000571">
    <property type="entry name" value="Maternal embryonic leucine zipper kinase"/>
    <property type="match status" value="1"/>
</dbReference>
<dbReference type="InterPro" id="IPR050538">
    <property type="entry name" value="MAP_kinase_kinase_kinase"/>
</dbReference>
<dbReference type="PANTHER" id="PTHR48016">
    <property type="entry name" value="MAP KINASE KINASE KINASE SSK2-RELATED-RELATED"/>
    <property type="match status" value="1"/>
</dbReference>
<keyword evidence="6 7" id="KW-0067">ATP-binding</keyword>
<evidence type="ECO:0000313" key="11">
    <source>
        <dbReference type="EMBL" id="CDK27031.1"/>
    </source>
</evidence>
<evidence type="ECO:0000256" key="5">
    <source>
        <dbReference type="ARBA" id="ARBA00022777"/>
    </source>
</evidence>
<dbReference type="EC" id="2.7.11.-" evidence="7"/>
<keyword evidence="2 7" id="KW-0723">Serine/threonine-protein kinase</keyword>
<dbReference type="OrthoDB" id="1043025at2759"/>
<dbReference type="PROSITE" id="PS00108">
    <property type="entry name" value="PROTEIN_KINASE_ST"/>
    <property type="match status" value="1"/>
</dbReference>
<accession>W6MKW0</accession>
<dbReference type="SMART" id="SM00220">
    <property type="entry name" value="S_TKc"/>
    <property type="match status" value="1"/>
</dbReference>
<evidence type="ECO:0000256" key="9">
    <source>
        <dbReference type="SAM" id="MobiDB-lite"/>
    </source>
</evidence>
<dbReference type="SUPFAM" id="SSF56112">
    <property type="entry name" value="Protein kinase-like (PK-like)"/>
    <property type="match status" value="1"/>
</dbReference>
<sequence>MSESPRSSVGTPTGAKTPDSRPPIPQVVSPVAHAARATPQSSPNGTFALPAKDKPLPEKPVLPPRVGLKLSELPKQKPDSNSNHASPSTTLAPFIQMARPHSPVQTNSSEMLSSPRTPGSTLNSAAVSRTPAASKALSQLSSSTRRPRSGSNPSATDSNAGRPSRHLSLIKSNLNSKSNQQYLQQEKNYLKRMSNMAHHYTSEERRRESGDSVEDEASNVSDDESDFVLAHGTEFTSEDSYYDEELPAAVVRKKLGIQNEFFDNEHMFDSNHSILNAINRNDDIQLNSIDGENPYVTERLEWQSMLLSVLTGDVVKGEKTKIIRPSNESESENFLHATYKENLWIGIRSKLFDRTEDEQKRVVQYGRSLVDDTINEILEFKITPPASTEPDFQAADLDVSALGSVTAILDKLEKAQELWRTQREMCNDKPLCATSEFERRVSALNAWKSITEAIYLESDVLKRWVGNDELNITKTPESQKSTAVASSSPKDKPRENEIFKDDTSFVDRIMKEKDANLIFEKRLFSGFSRWLFKAKESFLEYQPVFEEIGLPSYVDKLLVLALFPMKLIKELINGRLAYAKKLANPTAQSSEQMIDDFKLYVNIALAVRTSFMEYCYPQVGWVSLQDYLDPDFDKAILDCVHHYLFLLNRKLLDTRSFKTFRTFKEPDELETEWKFLQNLGFYIDGGGIEISEQFTILTSKLVGRLYTYVQQQYQGPPTSYAANGTHTTLDKHKIFRWYTTTMENFGSLRRKFFRFSIALDSHFQNALVFNLNNSKIKRFLDLLKQTGHSLLYTNGVVESKGFYLIVSPSLVNRPLSVCRILKGSHLGVNFDEIPDHHLTVLRSYNDYMDFVSSPDGFNDDPEEAAQDDGAEYVLAVFPSKAMVWDGHVTDLEIDSVPIDGIAHGKVMMITPGGSIENLERAEEFFKEAVEDTVGSLVERRCSLPRVHHEMMKINRNFFRVSTIVLDSASLVRNQCKGIGDCQELVNNIFIYTRDFGRGSLRNFEGVKKSTIAMKLIQFCIEWVSFIVDDCVPTDQKTFKWCVLALEFAMDMTKGFNILTLNDQQFYRLKIKVAGCMSLLISHFDIMGARSKEIQKRRMLNWNLQKQKNPYLAAKDEDLLGALREDILRKITAIEAHRHSLQQEQQSVGRVLDDTDTENQFLSYLASSFSSVSIRWQKGKFVGGGTFGSVYAAINLDTGGVMAVKEIRFQDSHSIKTIVPAIKDEMTVLEMLSHPNIVQYFGVEVHRDRVYIFMEYCEGGSLASLLEHGRIEDETVIQVYALQMLEGLAYLHQSGIVHRDLKPENILLDHMGVIKFVDFGAAKVIAVSGRTRDGRTATHGKKANTLTGTPMYMSPEAINGSGTGKDGSLDIWSLGCCVLEMATGRRPWANLDNEFAVMYHIASGHLPQFPSPDQLSEAGCKFLTHCLQIDPNNRLTAVELLNDPWMMAIRHEAFGESSGSLSETASDAGYSI</sequence>
<dbReference type="InterPro" id="IPR008271">
    <property type="entry name" value="Ser/Thr_kinase_AS"/>
</dbReference>
<feature type="compositionally biased region" description="Basic and acidic residues" evidence="9">
    <location>
        <begin position="200"/>
        <end position="210"/>
    </location>
</feature>
<feature type="compositionally biased region" description="Low complexity" evidence="9">
    <location>
        <begin position="132"/>
        <end position="143"/>
    </location>
</feature>
<dbReference type="Pfam" id="PF00069">
    <property type="entry name" value="Pkinase"/>
    <property type="match status" value="1"/>
</dbReference>
<evidence type="ECO:0000256" key="4">
    <source>
        <dbReference type="ARBA" id="ARBA00022741"/>
    </source>
</evidence>
<feature type="domain" description="Protein kinase" evidence="10">
    <location>
        <begin position="1175"/>
        <end position="1445"/>
    </location>
</feature>
<gene>
    <name evidence="11" type="ORF">KUCA_T00003008001</name>
</gene>
<dbReference type="PROSITE" id="PS00107">
    <property type="entry name" value="PROTEIN_KINASE_ATP"/>
    <property type="match status" value="1"/>
</dbReference>
<keyword evidence="3 7" id="KW-0808">Transferase</keyword>
<dbReference type="GO" id="GO:0038066">
    <property type="term" value="P:p38MAPK cascade"/>
    <property type="evidence" value="ECO:0007669"/>
    <property type="project" value="UniProtKB-UniRule"/>
</dbReference>
<dbReference type="InterPro" id="IPR011009">
    <property type="entry name" value="Kinase-like_dom_sf"/>
</dbReference>
<evidence type="ECO:0000256" key="6">
    <source>
        <dbReference type="ARBA" id="ARBA00022840"/>
    </source>
</evidence>
<dbReference type="GO" id="GO:0030447">
    <property type="term" value="P:filamentous growth"/>
    <property type="evidence" value="ECO:0007669"/>
    <property type="project" value="UniProtKB-ARBA"/>
</dbReference>
<evidence type="ECO:0000256" key="1">
    <source>
        <dbReference type="ARBA" id="ARBA00006529"/>
    </source>
</evidence>
<evidence type="ECO:0000256" key="8">
    <source>
        <dbReference type="PROSITE-ProRule" id="PRU10141"/>
    </source>
</evidence>
<evidence type="ECO:0000313" key="12">
    <source>
        <dbReference type="Proteomes" id="UP000019384"/>
    </source>
</evidence>
<dbReference type="PIRSF" id="PIRSF037579">
    <property type="entry name" value="MAPKKK_SSK22"/>
    <property type="match status" value="1"/>
</dbReference>
<dbReference type="GO" id="GO:0005737">
    <property type="term" value="C:cytoplasm"/>
    <property type="evidence" value="ECO:0007669"/>
    <property type="project" value="InterPro"/>
</dbReference>
<dbReference type="InterPro" id="IPR017441">
    <property type="entry name" value="Protein_kinase_ATP_BS"/>
</dbReference>
<organism evidence="11 12">
    <name type="scientific">Kuraishia capsulata CBS 1993</name>
    <dbReference type="NCBI Taxonomy" id="1382522"/>
    <lineage>
        <taxon>Eukaryota</taxon>
        <taxon>Fungi</taxon>
        <taxon>Dikarya</taxon>
        <taxon>Ascomycota</taxon>
        <taxon>Saccharomycotina</taxon>
        <taxon>Pichiomycetes</taxon>
        <taxon>Pichiales</taxon>
        <taxon>Pichiaceae</taxon>
        <taxon>Kuraishia</taxon>
    </lineage>
</organism>
<dbReference type="InterPro" id="IPR017240">
    <property type="entry name" value="MAPKKK_Ssk2/Ssk22"/>
</dbReference>
<comment type="similarity">
    <text evidence="1 7">Belongs to the protein kinase superfamily. STE Ser/Thr protein kinase family. MAP kinase kinase kinase subfamily.</text>
</comment>
<feature type="compositionally biased region" description="Polar residues" evidence="9">
    <location>
        <begin position="79"/>
        <end position="91"/>
    </location>
</feature>
<keyword evidence="5 7" id="KW-0418">Kinase</keyword>
<feature type="region of interest" description="Disordered" evidence="9">
    <location>
        <begin position="199"/>
        <end position="222"/>
    </location>
</feature>
<reference evidence="11" key="1">
    <citation type="submission" date="2013-12" db="EMBL/GenBank/DDBJ databases">
        <authorList>
            <person name="Genoscope - CEA"/>
        </authorList>
    </citation>
    <scope>NUCLEOTIDE SEQUENCE</scope>
    <source>
        <strain evidence="11">CBS 1993</strain>
    </source>
</reference>
<feature type="compositionally biased region" description="Polar residues" evidence="9">
    <location>
        <begin position="1"/>
        <end position="11"/>
    </location>
</feature>
<comment type="catalytic activity">
    <reaction evidence="7">
        <text>L-threonyl-[protein] + ATP = O-phospho-L-threonyl-[protein] + ADP + H(+)</text>
        <dbReference type="Rhea" id="RHEA:46608"/>
        <dbReference type="Rhea" id="RHEA-COMP:11060"/>
        <dbReference type="Rhea" id="RHEA-COMP:11605"/>
        <dbReference type="ChEBI" id="CHEBI:15378"/>
        <dbReference type="ChEBI" id="CHEBI:30013"/>
        <dbReference type="ChEBI" id="CHEBI:30616"/>
        <dbReference type="ChEBI" id="CHEBI:61977"/>
        <dbReference type="ChEBI" id="CHEBI:456216"/>
    </reaction>
</comment>
<feature type="compositionally biased region" description="Polar residues" evidence="9">
    <location>
        <begin position="149"/>
        <end position="161"/>
    </location>
</feature>
<dbReference type="Gene3D" id="1.10.510.10">
    <property type="entry name" value="Transferase(Phosphotransferase) domain 1"/>
    <property type="match status" value="1"/>
</dbReference>
<keyword evidence="4 7" id="KW-0547">Nucleotide-binding</keyword>
<keyword evidence="12" id="KW-1185">Reference proteome</keyword>
<reference evidence="11" key="2">
    <citation type="submission" date="2014-02" db="EMBL/GenBank/DDBJ databases">
        <title>Complete DNA sequence of /Kuraishia capsulata/ illustrates novel genomic features among budding yeasts (/Saccharomycotina/).</title>
        <authorList>
            <person name="Morales L."/>
            <person name="Noel B."/>
            <person name="Porcel B."/>
            <person name="Marcet-Houben M."/>
            <person name="Hullo M-F."/>
            <person name="Sacerdot C."/>
            <person name="Tekaia F."/>
            <person name="Leh-Louis V."/>
            <person name="Despons L."/>
            <person name="Khanna V."/>
            <person name="Aury J-M."/>
            <person name="Barbe V."/>
            <person name="Couloux A."/>
            <person name="Labadie K."/>
            <person name="Pelletier E."/>
            <person name="Souciet J-L."/>
            <person name="Boekhout T."/>
            <person name="Gabaldon T."/>
            <person name="Wincker P."/>
            <person name="Dujon B."/>
        </authorList>
    </citation>
    <scope>NUCLEOTIDE SEQUENCE</scope>
    <source>
        <strain evidence="11">CBS 1993</strain>
    </source>
</reference>
<dbReference type="GO" id="GO:0051403">
    <property type="term" value="P:stress-activated MAPK cascade"/>
    <property type="evidence" value="ECO:0007669"/>
    <property type="project" value="InterPro"/>
</dbReference>
<dbReference type="PANTHER" id="PTHR48016:SF32">
    <property type="entry name" value="MITOGEN-ACTIVATED PROTEIN KINASE KINASE KINASE 4"/>
    <property type="match status" value="1"/>
</dbReference>
<dbReference type="RefSeq" id="XP_022459027.1">
    <property type="nucleotide sequence ID" value="XM_022603309.1"/>
</dbReference>
<evidence type="ECO:0000256" key="2">
    <source>
        <dbReference type="ARBA" id="ARBA00022527"/>
    </source>
</evidence>
<evidence type="ECO:0000256" key="3">
    <source>
        <dbReference type="ARBA" id="ARBA00022679"/>
    </source>
</evidence>
<dbReference type="GeneID" id="34520415"/>
<dbReference type="Proteomes" id="UP000019384">
    <property type="component" value="Unassembled WGS sequence"/>
</dbReference>
<protein>
    <recommendedName>
        <fullName evidence="7">MAP kinase kinase kinase</fullName>
        <ecNumber evidence="7">2.7.11.-</ecNumber>
    </recommendedName>
</protein>
<dbReference type="STRING" id="1382522.W6MKW0"/>
<feature type="compositionally biased region" description="Acidic residues" evidence="9">
    <location>
        <begin position="211"/>
        <end position="222"/>
    </location>
</feature>
<evidence type="ECO:0000259" key="10">
    <source>
        <dbReference type="PROSITE" id="PS50011"/>
    </source>
</evidence>
<feature type="binding site" evidence="8">
    <location>
        <position position="1204"/>
    </location>
    <ligand>
        <name>ATP</name>
        <dbReference type="ChEBI" id="CHEBI:30616"/>
    </ligand>
</feature>